<evidence type="ECO:0000256" key="1">
    <source>
        <dbReference type="SAM" id="SignalP"/>
    </source>
</evidence>
<evidence type="ECO:0000313" key="2">
    <source>
        <dbReference type="EMBL" id="CZT10585.1"/>
    </source>
</evidence>
<accession>A0A1E1LJC2</accession>
<feature type="chain" id="PRO_5009447127" evidence="1">
    <location>
        <begin position="21"/>
        <end position="69"/>
    </location>
</feature>
<evidence type="ECO:0000313" key="3">
    <source>
        <dbReference type="Proteomes" id="UP000178912"/>
    </source>
</evidence>
<reference evidence="3" key="1">
    <citation type="submission" date="2016-03" db="EMBL/GenBank/DDBJ databases">
        <authorList>
            <person name="Guldener U."/>
        </authorList>
    </citation>
    <scope>NUCLEOTIDE SEQUENCE [LARGE SCALE GENOMIC DNA]</scope>
    <source>
        <strain evidence="3">04CH-RAC-A.6.1</strain>
    </source>
</reference>
<feature type="signal peptide" evidence="1">
    <location>
        <begin position="1"/>
        <end position="20"/>
    </location>
</feature>
<proteinExistence type="predicted"/>
<name>A0A1E1LJC2_9HELO</name>
<keyword evidence="3" id="KW-1185">Reference proteome</keyword>
<dbReference type="EMBL" id="FJUX01000130">
    <property type="protein sequence ID" value="CZT10585.1"/>
    <property type="molecule type" value="Genomic_DNA"/>
</dbReference>
<protein>
    <submittedName>
        <fullName evidence="2">Uncharacterized protein</fullName>
    </submittedName>
</protein>
<organism evidence="2 3">
    <name type="scientific">Rhynchosporium agropyri</name>
    <dbReference type="NCBI Taxonomy" id="914238"/>
    <lineage>
        <taxon>Eukaryota</taxon>
        <taxon>Fungi</taxon>
        <taxon>Dikarya</taxon>
        <taxon>Ascomycota</taxon>
        <taxon>Pezizomycotina</taxon>
        <taxon>Leotiomycetes</taxon>
        <taxon>Helotiales</taxon>
        <taxon>Ploettnerulaceae</taxon>
        <taxon>Rhynchosporium</taxon>
    </lineage>
</organism>
<keyword evidence="1" id="KW-0732">Signal</keyword>
<dbReference type="AlphaFoldDB" id="A0A1E1LJC2"/>
<dbReference type="Proteomes" id="UP000178912">
    <property type="component" value="Unassembled WGS sequence"/>
</dbReference>
<sequence length="69" mass="7940">MKILPLTTTILLYSLNSIKAQEKVEEEVEKRKYFNRLEEYIAVQTNTSASASSIAYYLSDLKYLNDISS</sequence>
<gene>
    <name evidence="2" type="ORF">RAG0_15002</name>
</gene>